<gene>
    <name evidence="2" type="ORF">H8689_05790</name>
</gene>
<name>A0A926F008_9FIRM</name>
<evidence type="ECO:0000313" key="2">
    <source>
        <dbReference type="EMBL" id="MBC8590642.1"/>
    </source>
</evidence>
<evidence type="ECO:0000313" key="3">
    <source>
        <dbReference type="Proteomes" id="UP000601522"/>
    </source>
</evidence>
<sequence length="272" mass="30795">MNNNNQMMVQQETNSMMIIEGLKLDRVQDSMNKIQQFQKVIQNTLVEGHDYGAAFFGSSKASLLKPGAEKILMLLGLSSEYEVIEKIQDYEDGFFAYTIRCILKRGNQVITEGLGHCNSKEKKYDSDRQDKFMLGNTCLKMAKKRAQVDASLTVGSLSDIFTQDLEDMVQFDNSERIETMNYSDAENMKINFGKHKGKTLGQIYKEAPDYVEWLRDNARDAAVKKAAAMILNGTPNNAAKEIVDEETGEIHEELPPEFMNNPFDSEGQDIPF</sequence>
<accession>A0A926F008</accession>
<dbReference type="InterPro" id="IPR046768">
    <property type="entry name" value="ExoX-like_C"/>
</dbReference>
<protein>
    <recommendedName>
        <fullName evidence="1">Exodeoxyribonuclease X-like C-terminal domain-containing protein</fullName>
    </recommendedName>
</protein>
<dbReference type="Pfam" id="PF20600">
    <property type="entry name" value="ExoX-like_C"/>
    <property type="match status" value="1"/>
</dbReference>
<keyword evidence="3" id="KW-1185">Reference proteome</keyword>
<reference evidence="2 3" key="1">
    <citation type="submission" date="2020-08" db="EMBL/GenBank/DDBJ databases">
        <title>Genome public.</title>
        <authorList>
            <person name="Liu C."/>
            <person name="Sun Q."/>
        </authorList>
    </citation>
    <scope>NUCLEOTIDE SEQUENCE [LARGE SCALE GENOMIC DNA]</scope>
    <source>
        <strain evidence="2 3">NSJ-26</strain>
    </source>
</reference>
<dbReference type="AlphaFoldDB" id="A0A926F008"/>
<dbReference type="Proteomes" id="UP000601522">
    <property type="component" value="Unassembled WGS sequence"/>
</dbReference>
<comment type="caution">
    <text evidence="2">The sequence shown here is derived from an EMBL/GenBank/DDBJ whole genome shotgun (WGS) entry which is preliminary data.</text>
</comment>
<organism evidence="2 3">
    <name type="scientific">Wansuia hejianensis</name>
    <dbReference type="NCBI Taxonomy" id="2763667"/>
    <lineage>
        <taxon>Bacteria</taxon>
        <taxon>Bacillati</taxon>
        <taxon>Bacillota</taxon>
        <taxon>Clostridia</taxon>
        <taxon>Lachnospirales</taxon>
        <taxon>Lachnospiraceae</taxon>
        <taxon>Wansuia</taxon>
    </lineage>
</organism>
<proteinExistence type="predicted"/>
<dbReference type="RefSeq" id="WP_249323479.1">
    <property type="nucleotide sequence ID" value="NZ_JACRTK010000002.1"/>
</dbReference>
<evidence type="ECO:0000259" key="1">
    <source>
        <dbReference type="Pfam" id="PF20600"/>
    </source>
</evidence>
<feature type="domain" description="Exodeoxyribonuclease X-like C-terminal" evidence="1">
    <location>
        <begin position="190"/>
        <end position="217"/>
    </location>
</feature>
<dbReference type="EMBL" id="JACRTK010000002">
    <property type="protein sequence ID" value="MBC8590642.1"/>
    <property type="molecule type" value="Genomic_DNA"/>
</dbReference>